<proteinExistence type="predicted"/>
<feature type="region of interest" description="Disordered" evidence="1">
    <location>
        <begin position="1063"/>
        <end position="1103"/>
    </location>
</feature>
<feature type="domain" description="DUF6729" evidence="2">
    <location>
        <begin position="208"/>
        <end position="435"/>
    </location>
</feature>
<protein>
    <recommendedName>
        <fullName evidence="2">DUF6729 domain-containing protein</fullName>
    </recommendedName>
</protein>
<evidence type="ECO:0000313" key="4">
    <source>
        <dbReference type="Proteomes" id="UP001234178"/>
    </source>
</evidence>
<dbReference type="PANTHER" id="PTHR24401:SF29">
    <property type="entry name" value="SI:CH211-243P7.3-RELATED"/>
    <property type="match status" value="1"/>
</dbReference>
<dbReference type="Pfam" id="PF20499">
    <property type="entry name" value="DUF6729"/>
    <property type="match status" value="1"/>
</dbReference>
<feature type="compositionally biased region" description="Polar residues" evidence="1">
    <location>
        <begin position="1088"/>
        <end position="1101"/>
    </location>
</feature>
<evidence type="ECO:0000313" key="3">
    <source>
        <dbReference type="EMBL" id="KAK4028143.1"/>
    </source>
</evidence>
<evidence type="ECO:0000256" key="1">
    <source>
        <dbReference type="SAM" id="MobiDB-lite"/>
    </source>
</evidence>
<dbReference type="PANTHER" id="PTHR24401">
    <property type="entry name" value="SI:CH211-243P7.3-RELATED"/>
    <property type="match status" value="1"/>
</dbReference>
<comment type="caution">
    <text evidence="3">The sequence shown here is derived from an EMBL/GenBank/DDBJ whole genome shotgun (WGS) entry which is preliminary data.</text>
</comment>
<dbReference type="Proteomes" id="UP001234178">
    <property type="component" value="Unassembled WGS sequence"/>
</dbReference>
<gene>
    <name evidence="3" type="ORF">OUZ56_017396</name>
</gene>
<dbReference type="EMBL" id="JAOYFB010000038">
    <property type="protein sequence ID" value="KAK4028143.1"/>
    <property type="molecule type" value="Genomic_DNA"/>
</dbReference>
<keyword evidence="4" id="KW-1185">Reference proteome</keyword>
<organism evidence="3 4">
    <name type="scientific">Daphnia magna</name>
    <dbReference type="NCBI Taxonomy" id="35525"/>
    <lineage>
        <taxon>Eukaryota</taxon>
        <taxon>Metazoa</taxon>
        <taxon>Ecdysozoa</taxon>
        <taxon>Arthropoda</taxon>
        <taxon>Crustacea</taxon>
        <taxon>Branchiopoda</taxon>
        <taxon>Diplostraca</taxon>
        <taxon>Cladocera</taxon>
        <taxon>Anomopoda</taxon>
        <taxon>Daphniidae</taxon>
        <taxon>Daphnia</taxon>
    </lineage>
</organism>
<accession>A0ABR0ASP4</accession>
<reference evidence="3 4" key="1">
    <citation type="journal article" date="2023" name="Nucleic Acids Res.">
        <title>The hologenome of Daphnia magna reveals possible DNA methylation and microbiome-mediated evolution of the host genome.</title>
        <authorList>
            <person name="Chaturvedi A."/>
            <person name="Li X."/>
            <person name="Dhandapani V."/>
            <person name="Marshall H."/>
            <person name="Kissane S."/>
            <person name="Cuenca-Cambronero M."/>
            <person name="Asole G."/>
            <person name="Calvet F."/>
            <person name="Ruiz-Romero M."/>
            <person name="Marangio P."/>
            <person name="Guigo R."/>
            <person name="Rago D."/>
            <person name="Mirbahai L."/>
            <person name="Eastwood N."/>
            <person name="Colbourne J.K."/>
            <person name="Zhou J."/>
            <person name="Mallon E."/>
            <person name="Orsini L."/>
        </authorList>
    </citation>
    <scope>NUCLEOTIDE SEQUENCE [LARGE SCALE GENOMIC DNA]</scope>
    <source>
        <strain evidence="3">LRV0_1</strain>
    </source>
</reference>
<evidence type="ECO:0000259" key="2">
    <source>
        <dbReference type="Pfam" id="PF20499"/>
    </source>
</evidence>
<feature type="compositionally biased region" description="Polar residues" evidence="1">
    <location>
        <begin position="1066"/>
        <end position="1079"/>
    </location>
</feature>
<dbReference type="InterPro" id="IPR046616">
    <property type="entry name" value="DUF6729"/>
</dbReference>
<sequence length="1349" mass="151405">MPKAAKSSSEWETRILHFVAGKSFEQEQRPSKTTKWGKIVEKIEKCPMRTLQSRGRDVMGRLRVCDCGYHVKPVVPVKNCQDVTATKPTVVDSVSESGYHPVVPVKNGQAVTATKPTVADCTSEIAVVPFSLPKRLVPTSNGQNLIPFNQSIHQAADNKCDENILAPLTKPVDTTVAVHVKNPGVQASSCEENNSRQYDYSKRLPLGWKESLEEQDQQWIGQQVFSNKGVLSNNLKQWWDPSGIPGPEMKQCPNVHSYFHRRLLLWMPKRMWAFDLKCPVCVKSISLNSKGVYRKVRNVIDLKGRYYLAAEYHQCPTCQGTFISYDDRILNQLPFSLRVRFPVILTRKFASDIGVVNLMRCRTLGNSSTSLWNDVTEMHSDEWMRRAVAYLSDFERHKISRKRLGIPDVTYATLPLFHNPPGCKWFLATYIRDVWSRLPVLKSRITSVYGTLLKIDSTKKITLKLQGKAAGSASWCTNVGNEQGEIVISVLTTSESLTNLKPLANGLVERYSKPHPSVLYTDRDCCKVDGDSKYRRLFPQWENLLVRMDSWHFMRRIAKACSNESHPLYGPFMQKVSSAIFEWDLGDVATLRTAKEGELKKAGVSKHSTAAVNKAITKFELARHCRRRTRGEQETIRLIESLFLNAEYLTDFLGTLLLKEDAFEIWQEEQCHVKCLQDPVNVMLYTQTGTISKGGISLPVYRCARGTRSLESFHAHQVNFIPGTSANDVHFQAYLLNGIVRWNSARSSESVDSPRSALRSFDEQLQNKMNELTSSIFGCPSDNQYQIPSSYTGEDFGVEYLYKLSDPSFKIGSNLEEDIDGGFNDEEIAATTALVSTDEGDFDAELDVATTAFLQSNIEDKEGEVPLVTTDFKSIQGWDKVVQLAKALVDVTEPITNLKGEWLVEVYNQLHLFDQKPITYLRTLKPSKGSFARNKSGHLGQEATKRCFVSGGSPSLPHSKSRVVEAICVQLMNEITSPTRKSNKDSEYVSRYGRVVQRYNEIKYNVSQSTILMERTGITLFQINESTLLTWHKNSIRVEEIKTLLQGGKLLTVSLCATEPLLSANDRPTQSKPQDNTGLAQVRRRHTAPSNNEDNSLTSQEEIAKKPDIDQFTIVVIDNPELLISPAISRTTEWRKRKNPLTGSAGKEKEQERKAYTCNKCQQPMTTTNGHSQFRGQLTITNNEIMTLPSLSSSTHVVSACGGTKLRPLSQPSYSPQLPASDGQPLRPLSHHSFIHVVSACDGTKLRPLSKPSYSPQLPASDGQHLRPLSHTSFRHVVVACGGTKLRPLSQPSYSPQLPATSPPLRPLSHPRLIYDSSITCRKCSPDEALEIEEQPDNTVLAQVKRAMI</sequence>
<name>A0ABR0ASP4_9CRUS</name>